<dbReference type="GO" id="GO:0000160">
    <property type="term" value="P:phosphorelay signal transduction system"/>
    <property type="evidence" value="ECO:0007669"/>
    <property type="project" value="InterPro"/>
</dbReference>
<dbReference type="SMART" id="SM00052">
    <property type="entry name" value="EAL"/>
    <property type="match status" value="1"/>
</dbReference>
<dbReference type="Gene3D" id="3.30.70.270">
    <property type="match status" value="1"/>
</dbReference>
<keyword evidence="1" id="KW-0597">Phosphoprotein</keyword>
<dbReference type="AlphaFoldDB" id="A0AAW8QW89"/>
<proteinExistence type="predicted"/>
<dbReference type="InterPro" id="IPR035919">
    <property type="entry name" value="EAL_sf"/>
</dbReference>
<feature type="domain" description="GGDEF" evidence="4">
    <location>
        <begin position="212"/>
        <end position="345"/>
    </location>
</feature>
<dbReference type="GO" id="GO:0071111">
    <property type="term" value="F:cyclic-guanylate-specific phosphodiesterase activity"/>
    <property type="evidence" value="ECO:0007669"/>
    <property type="project" value="InterPro"/>
</dbReference>
<dbReference type="SMART" id="SM00448">
    <property type="entry name" value="REC"/>
    <property type="match status" value="1"/>
</dbReference>
<accession>A0AAW8QW89</accession>
<evidence type="ECO:0000259" key="4">
    <source>
        <dbReference type="PROSITE" id="PS50887"/>
    </source>
</evidence>
<reference evidence="5 6" key="1">
    <citation type="submission" date="2023-09" db="EMBL/GenBank/DDBJ databases">
        <authorList>
            <person name="Rey-Velasco X."/>
        </authorList>
    </citation>
    <scope>NUCLEOTIDE SEQUENCE [LARGE SCALE GENOMIC DNA]</scope>
    <source>
        <strain evidence="5 6">W409</strain>
    </source>
</reference>
<feature type="domain" description="Response regulatory" evidence="2">
    <location>
        <begin position="9"/>
        <end position="123"/>
    </location>
</feature>
<dbReference type="Pfam" id="PF00990">
    <property type="entry name" value="GGDEF"/>
    <property type="match status" value="1"/>
</dbReference>
<dbReference type="SMART" id="SM00267">
    <property type="entry name" value="GGDEF"/>
    <property type="match status" value="1"/>
</dbReference>
<comment type="caution">
    <text evidence="5">The sequence shown here is derived from an EMBL/GenBank/DDBJ whole genome shotgun (WGS) entry which is preliminary data.</text>
</comment>
<dbReference type="InterPro" id="IPR050706">
    <property type="entry name" value="Cyclic-di-GMP_PDE-like"/>
</dbReference>
<dbReference type="InterPro" id="IPR001789">
    <property type="entry name" value="Sig_transdc_resp-reg_receiver"/>
</dbReference>
<dbReference type="InterPro" id="IPR000160">
    <property type="entry name" value="GGDEF_dom"/>
</dbReference>
<dbReference type="SUPFAM" id="SSF141868">
    <property type="entry name" value="EAL domain-like"/>
    <property type="match status" value="1"/>
</dbReference>
<evidence type="ECO:0000259" key="3">
    <source>
        <dbReference type="PROSITE" id="PS50883"/>
    </source>
</evidence>
<dbReference type="Pfam" id="PF00072">
    <property type="entry name" value="Response_reg"/>
    <property type="match status" value="1"/>
</dbReference>
<dbReference type="InterPro" id="IPR029787">
    <property type="entry name" value="Nucleotide_cyclase"/>
</dbReference>
<dbReference type="CDD" id="cd01949">
    <property type="entry name" value="GGDEF"/>
    <property type="match status" value="1"/>
</dbReference>
<sequence>MINRNMTFSILAVDDDPTNINVIISHLKPLNAKMLIATSGDAALEILKSVQPDLIILDINMPNMSGLEVCKQIKSDPLYKHIPVLFLTGSEKDISEAFAVGGVDYIIKPVRSEELIARVNTHLTLSTLVDSLDKANVMLESVNESLEIKVAERTKELVAANSNLRREIDERRRLQDKLTYLSNHDFITRMFNRNSMEMELKNVMESSYEENKKYYFLFIDLDQFKVVNDTCGHIAGDELLRQVADLLRNLFSKEDIIARMGGDEFAVLFNLDSLEHAIRRTSAVKEAVESYRFEWGDEAFKHSLSAALVEIDESIDSVSHLMSIAERTCFESKRKGGSEVSVYNYTKQHIDKTHQQMRIIPLIHHAIEHDQFTLYYQEITPIIEDGTRKIEVLIRLVGSDGKIKPPGQFIPIAEKFHIITEIDKWVIRKAFIAVKELPSHVEVSINLSGDFIAKSSAVDLIKRYLAEYEINPHQVCFEITETSAISNIESTQSLLSSLQPLGFKFALDDFGTGTSSYEYLKELSVDYVKIDGMFVRDIDKDDISQKMVESIAGIAKAKGIKVVAECIETAESLDILRSLNIDYYQGYYSHVPESLVNFRAD</sequence>
<dbReference type="SUPFAM" id="SSF52172">
    <property type="entry name" value="CheY-like"/>
    <property type="match status" value="1"/>
</dbReference>
<dbReference type="Gene3D" id="3.20.20.450">
    <property type="entry name" value="EAL domain"/>
    <property type="match status" value="1"/>
</dbReference>
<protein>
    <submittedName>
        <fullName evidence="5">EAL domain-containing protein</fullName>
    </submittedName>
</protein>
<feature type="modified residue" description="4-aspartylphosphate" evidence="1">
    <location>
        <position position="58"/>
    </location>
</feature>
<dbReference type="SUPFAM" id="SSF55073">
    <property type="entry name" value="Nucleotide cyclase"/>
    <property type="match status" value="1"/>
</dbReference>
<dbReference type="InterPro" id="IPR001633">
    <property type="entry name" value="EAL_dom"/>
</dbReference>
<evidence type="ECO:0000313" key="5">
    <source>
        <dbReference type="EMBL" id="MDT0581292.1"/>
    </source>
</evidence>
<dbReference type="Proteomes" id="UP001249020">
    <property type="component" value="Unassembled WGS sequence"/>
</dbReference>
<dbReference type="NCBIfam" id="TIGR00254">
    <property type="entry name" value="GGDEF"/>
    <property type="match status" value="1"/>
</dbReference>
<dbReference type="PROSITE" id="PS50883">
    <property type="entry name" value="EAL"/>
    <property type="match status" value="1"/>
</dbReference>
<organism evidence="5 6">
    <name type="scientific">Brumicola blandensis</name>
    <dbReference type="NCBI Taxonomy" id="3075611"/>
    <lineage>
        <taxon>Bacteria</taxon>
        <taxon>Pseudomonadati</taxon>
        <taxon>Pseudomonadota</taxon>
        <taxon>Gammaproteobacteria</taxon>
        <taxon>Alteromonadales</taxon>
        <taxon>Alteromonadaceae</taxon>
        <taxon>Brumicola</taxon>
    </lineage>
</organism>
<dbReference type="InterPro" id="IPR043128">
    <property type="entry name" value="Rev_trsase/Diguanyl_cyclase"/>
</dbReference>
<name>A0AAW8QW89_9ALTE</name>
<feature type="domain" description="EAL" evidence="3">
    <location>
        <begin position="356"/>
        <end position="601"/>
    </location>
</feature>
<dbReference type="InterPro" id="IPR011006">
    <property type="entry name" value="CheY-like_superfamily"/>
</dbReference>
<dbReference type="CDD" id="cd01948">
    <property type="entry name" value="EAL"/>
    <property type="match status" value="1"/>
</dbReference>
<dbReference type="PROSITE" id="PS50110">
    <property type="entry name" value="RESPONSE_REGULATORY"/>
    <property type="match status" value="1"/>
</dbReference>
<dbReference type="Pfam" id="PF00563">
    <property type="entry name" value="EAL"/>
    <property type="match status" value="1"/>
</dbReference>
<gene>
    <name evidence="5" type="ORF">RM544_01965</name>
</gene>
<dbReference type="EMBL" id="JAVRIE010000001">
    <property type="protein sequence ID" value="MDT0581292.1"/>
    <property type="molecule type" value="Genomic_DNA"/>
</dbReference>
<dbReference type="PANTHER" id="PTHR33121:SF23">
    <property type="entry name" value="CYCLIC DI-GMP PHOSPHODIESTERASE PDEB"/>
    <property type="match status" value="1"/>
</dbReference>
<dbReference type="RefSeq" id="WP_311360103.1">
    <property type="nucleotide sequence ID" value="NZ_JAVRIE010000001.1"/>
</dbReference>
<evidence type="ECO:0000313" key="6">
    <source>
        <dbReference type="Proteomes" id="UP001249020"/>
    </source>
</evidence>
<dbReference type="PROSITE" id="PS50887">
    <property type="entry name" value="GGDEF"/>
    <property type="match status" value="1"/>
</dbReference>
<dbReference type="Gene3D" id="3.40.50.2300">
    <property type="match status" value="1"/>
</dbReference>
<evidence type="ECO:0000259" key="2">
    <source>
        <dbReference type="PROSITE" id="PS50110"/>
    </source>
</evidence>
<evidence type="ECO:0000256" key="1">
    <source>
        <dbReference type="PROSITE-ProRule" id="PRU00169"/>
    </source>
</evidence>
<keyword evidence="6" id="KW-1185">Reference proteome</keyword>
<dbReference type="PANTHER" id="PTHR33121">
    <property type="entry name" value="CYCLIC DI-GMP PHOSPHODIESTERASE PDEF"/>
    <property type="match status" value="1"/>
</dbReference>